<name>A0A388LES9_CHABU</name>
<keyword evidence="2" id="KW-1185">Reference proteome</keyword>
<dbReference type="Gramene" id="GBG80767">
    <property type="protein sequence ID" value="GBG80767"/>
    <property type="gene ID" value="CBR_g31321"/>
</dbReference>
<proteinExistence type="predicted"/>
<dbReference type="EMBL" id="BFEA01000356">
    <property type="protein sequence ID" value="GBG80767.1"/>
    <property type="molecule type" value="Genomic_DNA"/>
</dbReference>
<protein>
    <submittedName>
        <fullName evidence="1">Uncharacterized protein</fullName>
    </submittedName>
</protein>
<accession>A0A388LES9</accession>
<comment type="caution">
    <text evidence="1">The sequence shown here is derived from an EMBL/GenBank/DDBJ whole genome shotgun (WGS) entry which is preliminary data.</text>
</comment>
<organism evidence="1 2">
    <name type="scientific">Chara braunii</name>
    <name type="common">Braun's stonewort</name>
    <dbReference type="NCBI Taxonomy" id="69332"/>
    <lineage>
        <taxon>Eukaryota</taxon>
        <taxon>Viridiplantae</taxon>
        <taxon>Streptophyta</taxon>
        <taxon>Charophyceae</taxon>
        <taxon>Charales</taxon>
        <taxon>Characeae</taxon>
        <taxon>Chara</taxon>
    </lineage>
</organism>
<dbReference type="AlphaFoldDB" id="A0A388LES9"/>
<evidence type="ECO:0000313" key="1">
    <source>
        <dbReference type="EMBL" id="GBG80767.1"/>
    </source>
</evidence>
<sequence length="365" mass="42247">MQRSPVQYNHKPLNGMLVVSIMRAMELLEKKGEWDRATWILAPVTEVHVHGQKQWVRVKPGHFDTDDTHTYHWYAVGGQHTAEAFRRLVVANSPAAQKWGVRSWRARVVYFDDNHLDGYAHISTFDNTRKTRAIPDSFRVSVKNIRDMWVDMGMPSRDWQHIPPEADKEALRDNYQKFIRKAVQLTADSELRGKTLKPTYNTNWSNLVRSHLTLATVGKRVWDLLTRFFDSWEAGLLPDKTSLAPVDQQGKQVAIADPGPCALTVEGKKELVHYVQSNKSPDGHYVCIRDAPQSAWKVFGDLTAREKEMVLDMILDRPVVVTTGRTFSKNLLNMDDIRVEVQRERYMIRLFNYVIFKMGDRKEDE</sequence>
<reference evidence="1 2" key="1">
    <citation type="journal article" date="2018" name="Cell">
        <title>The Chara Genome: Secondary Complexity and Implications for Plant Terrestrialization.</title>
        <authorList>
            <person name="Nishiyama T."/>
            <person name="Sakayama H."/>
            <person name="Vries J.D."/>
            <person name="Buschmann H."/>
            <person name="Saint-Marcoux D."/>
            <person name="Ullrich K.K."/>
            <person name="Haas F.B."/>
            <person name="Vanderstraeten L."/>
            <person name="Becker D."/>
            <person name="Lang D."/>
            <person name="Vosolsobe S."/>
            <person name="Rombauts S."/>
            <person name="Wilhelmsson P.K.I."/>
            <person name="Janitza P."/>
            <person name="Kern R."/>
            <person name="Heyl A."/>
            <person name="Rumpler F."/>
            <person name="Villalobos L.I.A.C."/>
            <person name="Clay J.M."/>
            <person name="Skokan R."/>
            <person name="Toyoda A."/>
            <person name="Suzuki Y."/>
            <person name="Kagoshima H."/>
            <person name="Schijlen E."/>
            <person name="Tajeshwar N."/>
            <person name="Catarino B."/>
            <person name="Hetherington A.J."/>
            <person name="Saltykova A."/>
            <person name="Bonnot C."/>
            <person name="Breuninger H."/>
            <person name="Symeonidi A."/>
            <person name="Radhakrishnan G.V."/>
            <person name="Van Nieuwerburgh F."/>
            <person name="Deforce D."/>
            <person name="Chang C."/>
            <person name="Karol K.G."/>
            <person name="Hedrich R."/>
            <person name="Ulvskov P."/>
            <person name="Glockner G."/>
            <person name="Delwiche C.F."/>
            <person name="Petrasek J."/>
            <person name="Van de Peer Y."/>
            <person name="Friml J."/>
            <person name="Beilby M."/>
            <person name="Dolan L."/>
            <person name="Kohara Y."/>
            <person name="Sugano S."/>
            <person name="Fujiyama A."/>
            <person name="Delaux P.-M."/>
            <person name="Quint M."/>
            <person name="TheiBen G."/>
            <person name="Hagemann M."/>
            <person name="Harholt J."/>
            <person name="Dunand C."/>
            <person name="Zachgo S."/>
            <person name="Langdale J."/>
            <person name="Maumus F."/>
            <person name="Straeten D.V.D."/>
            <person name="Gould S.B."/>
            <person name="Rensing S.A."/>
        </authorList>
    </citation>
    <scope>NUCLEOTIDE SEQUENCE [LARGE SCALE GENOMIC DNA]</scope>
    <source>
        <strain evidence="1 2">S276</strain>
    </source>
</reference>
<gene>
    <name evidence="1" type="ORF">CBR_g31321</name>
</gene>
<dbReference type="Proteomes" id="UP000265515">
    <property type="component" value="Unassembled WGS sequence"/>
</dbReference>
<evidence type="ECO:0000313" key="2">
    <source>
        <dbReference type="Proteomes" id="UP000265515"/>
    </source>
</evidence>